<name>A0A6I4ITA8_9FLAO</name>
<reference evidence="5" key="1">
    <citation type="submission" date="2019-05" db="EMBL/GenBank/DDBJ databases">
        <title>Flavobacterium profundi sp. nov., isolated from a deep-sea seamount.</title>
        <authorList>
            <person name="Zhang D.-C."/>
        </authorList>
    </citation>
    <scope>NUCLEOTIDE SEQUENCE [LARGE SCALE GENOMIC DNA]</scope>
    <source>
        <strain evidence="5">TP390</strain>
    </source>
</reference>
<keyword evidence="5" id="KW-1185">Reference proteome</keyword>
<evidence type="ECO:0000313" key="5">
    <source>
        <dbReference type="Proteomes" id="UP000431264"/>
    </source>
</evidence>
<keyword evidence="2" id="KW-1133">Transmembrane helix</keyword>
<evidence type="ECO:0008006" key="6">
    <source>
        <dbReference type="Google" id="ProtNLM"/>
    </source>
</evidence>
<accession>A0A6I4ITA8</accession>
<dbReference type="OrthoDB" id="981213at2"/>
<evidence type="ECO:0000256" key="3">
    <source>
        <dbReference type="SAM" id="SignalP"/>
    </source>
</evidence>
<dbReference type="Proteomes" id="UP000431264">
    <property type="component" value="Unassembled WGS sequence"/>
</dbReference>
<feature type="chain" id="PRO_5026243579" description="tRNA (Guanine-N1)-methyltransferase" evidence="3">
    <location>
        <begin position="24"/>
        <end position="199"/>
    </location>
</feature>
<gene>
    <name evidence="4" type="ORF">GOQ30_13055</name>
</gene>
<protein>
    <recommendedName>
        <fullName evidence="6">tRNA (Guanine-N1)-methyltransferase</fullName>
    </recommendedName>
</protein>
<comment type="caution">
    <text evidence="4">The sequence shown here is derived from an EMBL/GenBank/DDBJ whole genome shotgun (WGS) entry which is preliminary data.</text>
</comment>
<evidence type="ECO:0000256" key="1">
    <source>
        <dbReference type="SAM" id="Coils"/>
    </source>
</evidence>
<organism evidence="4 5">
    <name type="scientific">Flavobacterium profundi</name>
    <dbReference type="NCBI Taxonomy" id="1774945"/>
    <lineage>
        <taxon>Bacteria</taxon>
        <taxon>Pseudomonadati</taxon>
        <taxon>Bacteroidota</taxon>
        <taxon>Flavobacteriia</taxon>
        <taxon>Flavobacteriales</taxon>
        <taxon>Flavobacteriaceae</taxon>
        <taxon>Flavobacterium</taxon>
    </lineage>
</organism>
<keyword evidence="3" id="KW-0732">Signal</keyword>
<dbReference type="RefSeq" id="WP_140998475.1">
    <property type="nucleotide sequence ID" value="NZ_VDCZ01000010.1"/>
</dbReference>
<dbReference type="SUPFAM" id="SSF58100">
    <property type="entry name" value="Bacterial hemolysins"/>
    <property type="match status" value="1"/>
</dbReference>
<keyword evidence="2" id="KW-0812">Transmembrane</keyword>
<evidence type="ECO:0000256" key="2">
    <source>
        <dbReference type="SAM" id="Phobius"/>
    </source>
</evidence>
<feature type="transmembrane region" description="Helical" evidence="2">
    <location>
        <begin position="126"/>
        <end position="144"/>
    </location>
</feature>
<evidence type="ECO:0000313" key="4">
    <source>
        <dbReference type="EMBL" id="MVO10094.1"/>
    </source>
</evidence>
<feature type="coiled-coil region" evidence="1">
    <location>
        <begin position="81"/>
        <end position="108"/>
    </location>
</feature>
<feature type="signal peptide" evidence="3">
    <location>
        <begin position="1"/>
        <end position="23"/>
    </location>
</feature>
<proteinExistence type="predicted"/>
<dbReference type="AlphaFoldDB" id="A0A6I4ITA8"/>
<dbReference type="EMBL" id="WQLW01000010">
    <property type="protein sequence ID" value="MVO10094.1"/>
    <property type="molecule type" value="Genomic_DNA"/>
</dbReference>
<keyword evidence="1" id="KW-0175">Coiled coil</keyword>
<keyword evidence="2" id="KW-0472">Membrane</keyword>
<sequence length="199" mass="22711">MTKLSKKMMVALLCFSASLSVSVAQENEPKIATDLNTLITKSSSYQNYKVIEKNAIYGFQNSLNAFIKEQEQIQNTLNKEIAENKKSILLLQNEIQELKQNNAVLTEEKASISFLGMLVSKDSYSVTMWTLFLGTLAVAGILFYKFKTANAVTSHSKTVLKDLEEEYESYRRVCIEREQSLRRQLFEEAKKNKELKNVS</sequence>